<protein>
    <submittedName>
        <fullName evidence="2">Uncharacterized protein</fullName>
    </submittedName>
</protein>
<dbReference type="EMBL" id="JACHWR010000001">
    <property type="protein sequence ID" value="MBB3041194.1"/>
    <property type="molecule type" value="Genomic_DNA"/>
</dbReference>
<evidence type="ECO:0000313" key="2">
    <source>
        <dbReference type="EMBL" id="MBB3041194.1"/>
    </source>
</evidence>
<proteinExistence type="predicted"/>
<dbReference type="AlphaFoldDB" id="A0A7W4YZI1"/>
<evidence type="ECO:0000256" key="1">
    <source>
        <dbReference type="SAM" id="MobiDB-lite"/>
    </source>
</evidence>
<evidence type="ECO:0000313" key="3">
    <source>
        <dbReference type="Proteomes" id="UP000589626"/>
    </source>
</evidence>
<sequence>MMVGALKDGPCSSRAHGQAAPGGGPCPLCGRPRCSAAAKTRAGERCRKNPHPGASICTNHGLTAAGRAKAAERRTEAAAEELRSRLIWNTSAAPVSDPIGELQLLAGQMRQAVDLLGAMLGPGDPCESCGRGPLPLDSPAGVAWLKQQRELRGVLEAMGRLGIASRAVEVQQGQADLVLGWLRDALEAGRGMPAGSTPAQVVEVVLAAFVDAMRRGRGGSVIAGELDQGTAS</sequence>
<dbReference type="RefSeq" id="WP_183591120.1">
    <property type="nucleotide sequence ID" value="NZ_JACHWR010000001.1"/>
</dbReference>
<dbReference type="Proteomes" id="UP000589626">
    <property type="component" value="Unassembled WGS sequence"/>
</dbReference>
<comment type="caution">
    <text evidence="2">The sequence shown here is derived from an EMBL/GenBank/DDBJ whole genome shotgun (WGS) entry which is preliminary data.</text>
</comment>
<gene>
    <name evidence="2" type="ORF">FHU40_000995</name>
</gene>
<feature type="region of interest" description="Disordered" evidence="1">
    <location>
        <begin position="1"/>
        <end position="22"/>
    </location>
</feature>
<organism evidence="2 3">
    <name type="scientific">Nocardioides soli</name>
    <dbReference type="NCBI Taxonomy" id="1036020"/>
    <lineage>
        <taxon>Bacteria</taxon>
        <taxon>Bacillati</taxon>
        <taxon>Actinomycetota</taxon>
        <taxon>Actinomycetes</taxon>
        <taxon>Propionibacteriales</taxon>
        <taxon>Nocardioidaceae</taxon>
        <taxon>Nocardioides</taxon>
    </lineage>
</organism>
<accession>A0A7W4YZI1</accession>
<reference evidence="2 3" key="1">
    <citation type="submission" date="2020-08" db="EMBL/GenBank/DDBJ databases">
        <title>Sequencing the genomes of 1000 actinobacteria strains.</title>
        <authorList>
            <person name="Klenk H.-P."/>
        </authorList>
    </citation>
    <scope>NUCLEOTIDE SEQUENCE [LARGE SCALE GENOMIC DNA]</scope>
    <source>
        <strain evidence="2 3">DSM 105498</strain>
    </source>
</reference>
<keyword evidence="3" id="KW-1185">Reference proteome</keyword>
<name>A0A7W4YZI1_9ACTN</name>